<sequence length="119" mass="13632">MNRQHKTAVSIFLVDLAHDNSKCSMSLIRQEIEEIKNCNATLEATLSSLTTISDNLSVFANNLDSSKKLSNIYTDIYDHDRRLQQNINNIGICFDERKLDEDIKDLEQQIESLKSQLSK</sequence>
<dbReference type="Proteomes" id="UP000029867">
    <property type="component" value="Unassembled WGS sequence"/>
</dbReference>
<evidence type="ECO:0000313" key="2">
    <source>
        <dbReference type="Proteomes" id="UP000029867"/>
    </source>
</evidence>
<protein>
    <submittedName>
        <fullName evidence="1">Uncharacterized protein</fullName>
    </submittedName>
</protein>
<dbReference type="AlphaFoldDB" id="A0A099P2L1"/>
<dbReference type="VEuPathDB" id="FungiDB:C5L36_0A02455"/>
<dbReference type="EMBL" id="JQFK01000011">
    <property type="protein sequence ID" value="KGK39180.1"/>
    <property type="molecule type" value="Genomic_DNA"/>
</dbReference>
<dbReference type="HOGENOM" id="CLU_2061821_0_0_1"/>
<reference evidence="2" key="1">
    <citation type="journal article" date="2014" name="Microb. Cell Fact.">
        <title>Exploiting Issatchenkia orientalis SD108 for succinic acid production.</title>
        <authorList>
            <person name="Xiao H."/>
            <person name="Shao Z."/>
            <person name="Jiang Y."/>
            <person name="Dole S."/>
            <person name="Zhao H."/>
        </authorList>
    </citation>
    <scope>NUCLEOTIDE SEQUENCE [LARGE SCALE GENOMIC DNA]</scope>
    <source>
        <strain evidence="2">SD108</strain>
    </source>
</reference>
<proteinExistence type="predicted"/>
<organism evidence="1 2">
    <name type="scientific">Pichia kudriavzevii</name>
    <name type="common">Yeast</name>
    <name type="synonym">Issatchenkia orientalis</name>
    <dbReference type="NCBI Taxonomy" id="4909"/>
    <lineage>
        <taxon>Eukaryota</taxon>
        <taxon>Fungi</taxon>
        <taxon>Dikarya</taxon>
        <taxon>Ascomycota</taxon>
        <taxon>Saccharomycotina</taxon>
        <taxon>Pichiomycetes</taxon>
        <taxon>Pichiales</taxon>
        <taxon>Pichiaceae</taxon>
        <taxon>Pichia</taxon>
    </lineage>
</organism>
<dbReference type="InterPro" id="IPR013960">
    <property type="entry name" value="DASH_Duo1"/>
</dbReference>
<evidence type="ECO:0000313" key="1">
    <source>
        <dbReference type="EMBL" id="KGK39180.1"/>
    </source>
</evidence>
<gene>
    <name evidence="1" type="ORF">JL09_g1615</name>
</gene>
<dbReference type="GO" id="GO:0072686">
    <property type="term" value="C:mitotic spindle"/>
    <property type="evidence" value="ECO:0007669"/>
    <property type="project" value="InterPro"/>
</dbReference>
<dbReference type="GO" id="GO:0042729">
    <property type="term" value="C:DASH complex"/>
    <property type="evidence" value="ECO:0007669"/>
    <property type="project" value="InterPro"/>
</dbReference>
<dbReference type="Pfam" id="PF08651">
    <property type="entry name" value="DASH_Duo1"/>
    <property type="match status" value="1"/>
</dbReference>
<dbReference type="GO" id="GO:0000278">
    <property type="term" value="P:mitotic cell cycle"/>
    <property type="evidence" value="ECO:0007669"/>
    <property type="project" value="InterPro"/>
</dbReference>
<name>A0A099P2L1_PICKU</name>
<comment type="caution">
    <text evidence="1">The sequence shown here is derived from an EMBL/GenBank/DDBJ whole genome shotgun (WGS) entry which is preliminary data.</text>
</comment>
<accession>A0A099P2L1</accession>